<keyword evidence="4 8" id="KW-0288">FMN</keyword>
<feature type="domain" description="Nitroreductase" evidence="10">
    <location>
        <begin position="18"/>
        <end position="164"/>
    </location>
</feature>
<accession>A0ABV7ZWT3</accession>
<evidence type="ECO:0000256" key="9">
    <source>
        <dbReference type="SAM" id="MobiDB-lite"/>
    </source>
</evidence>
<organism evidence="11 12">
    <name type="scientific">Saccharospirillum mangrovi</name>
    <dbReference type="NCBI Taxonomy" id="2161747"/>
    <lineage>
        <taxon>Bacteria</taxon>
        <taxon>Pseudomonadati</taxon>
        <taxon>Pseudomonadota</taxon>
        <taxon>Gammaproteobacteria</taxon>
        <taxon>Oceanospirillales</taxon>
        <taxon>Saccharospirillaceae</taxon>
        <taxon>Saccharospirillum</taxon>
    </lineage>
</organism>
<dbReference type="PIRSF" id="PIRSF000232">
    <property type="entry name" value="YdjA"/>
    <property type="match status" value="1"/>
</dbReference>
<evidence type="ECO:0000256" key="6">
    <source>
        <dbReference type="ARBA" id="ARBA00023002"/>
    </source>
</evidence>
<evidence type="ECO:0000256" key="5">
    <source>
        <dbReference type="ARBA" id="ARBA00022857"/>
    </source>
</evidence>
<dbReference type="EC" id="1.-.-.-" evidence="8"/>
<keyword evidence="5 8" id="KW-0521">NADP</keyword>
<dbReference type="Pfam" id="PF00881">
    <property type="entry name" value="Nitroreductase"/>
    <property type="match status" value="1"/>
</dbReference>
<reference evidence="12" key="1">
    <citation type="journal article" date="2019" name="Int. J. Syst. Evol. Microbiol.">
        <title>The Global Catalogue of Microorganisms (GCM) 10K type strain sequencing project: providing services to taxonomists for standard genome sequencing and annotation.</title>
        <authorList>
            <consortium name="The Broad Institute Genomics Platform"/>
            <consortium name="The Broad Institute Genome Sequencing Center for Infectious Disease"/>
            <person name="Wu L."/>
            <person name="Ma J."/>
        </authorList>
    </citation>
    <scope>NUCLEOTIDE SEQUENCE [LARGE SCALE GENOMIC DNA]</scope>
    <source>
        <strain evidence="12">IBRC 10765</strain>
    </source>
</reference>
<keyword evidence="7 8" id="KW-0520">NAD</keyword>
<evidence type="ECO:0000259" key="10">
    <source>
        <dbReference type="Pfam" id="PF00881"/>
    </source>
</evidence>
<keyword evidence="6 8" id="KW-0560">Oxidoreductase</keyword>
<dbReference type="InterPro" id="IPR029479">
    <property type="entry name" value="Nitroreductase"/>
</dbReference>
<evidence type="ECO:0000256" key="2">
    <source>
        <dbReference type="ARBA" id="ARBA00007118"/>
    </source>
</evidence>
<keyword evidence="12" id="KW-1185">Reference proteome</keyword>
<evidence type="ECO:0000313" key="11">
    <source>
        <dbReference type="EMBL" id="MFC3852671.1"/>
    </source>
</evidence>
<dbReference type="CDD" id="cd02135">
    <property type="entry name" value="YdjA-like"/>
    <property type="match status" value="1"/>
</dbReference>
<dbReference type="RefSeq" id="WP_380695102.1">
    <property type="nucleotide sequence ID" value="NZ_JBHRYR010000003.1"/>
</dbReference>
<dbReference type="PANTHER" id="PTHR43821:SF1">
    <property type="entry name" value="NAD(P)H NITROREDUCTASE YDJA-RELATED"/>
    <property type="match status" value="1"/>
</dbReference>
<protein>
    <recommendedName>
        <fullName evidence="8">Putative NAD(P)H nitroreductase</fullName>
        <ecNumber evidence="8">1.-.-.-</ecNumber>
    </recommendedName>
</protein>
<dbReference type="Gene3D" id="3.40.109.10">
    <property type="entry name" value="NADH Oxidase"/>
    <property type="match status" value="1"/>
</dbReference>
<sequence length="187" mass="20484">MNDTLTQLLNRSSMPRLAEPAPDTEQLNRILRAGLLAPDHAYLRPTRLTVVAGAARERLGELFVQAAEASGTPLAEDKRQKMRQNPLRAPTIIVAACCPQVHDKVPEIEQIASTAAAVSLMQTAIDAMGYGSMWRTGDMAYHPLVKEAFGLTENDHLLAFLYVGTPLGNAKNRDAFAWQDCVKPFAE</sequence>
<dbReference type="SUPFAM" id="SSF55469">
    <property type="entry name" value="FMN-dependent nitroreductase-like"/>
    <property type="match status" value="1"/>
</dbReference>
<evidence type="ECO:0000313" key="12">
    <source>
        <dbReference type="Proteomes" id="UP001595617"/>
    </source>
</evidence>
<dbReference type="EMBL" id="JBHRYR010000003">
    <property type="protein sequence ID" value="MFC3852671.1"/>
    <property type="molecule type" value="Genomic_DNA"/>
</dbReference>
<dbReference type="InterPro" id="IPR026021">
    <property type="entry name" value="YdjA-like"/>
</dbReference>
<comment type="similarity">
    <text evidence="2 8">Belongs to the nitroreductase family.</text>
</comment>
<comment type="caution">
    <text evidence="11">The sequence shown here is derived from an EMBL/GenBank/DDBJ whole genome shotgun (WGS) entry which is preliminary data.</text>
</comment>
<evidence type="ECO:0000256" key="4">
    <source>
        <dbReference type="ARBA" id="ARBA00022643"/>
    </source>
</evidence>
<dbReference type="InterPro" id="IPR052530">
    <property type="entry name" value="NAD(P)H_nitroreductase"/>
</dbReference>
<comment type="cofactor">
    <cofactor evidence="1 8">
        <name>FMN</name>
        <dbReference type="ChEBI" id="CHEBI:58210"/>
    </cofactor>
</comment>
<dbReference type="PANTHER" id="PTHR43821">
    <property type="entry name" value="NAD(P)H NITROREDUCTASE YDJA-RELATED"/>
    <property type="match status" value="1"/>
</dbReference>
<dbReference type="InterPro" id="IPR000415">
    <property type="entry name" value="Nitroreductase-like"/>
</dbReference>
<gene>
    <name evidence="11" type="ORF">ACFOOG_07485</name>
</gene>
<feature type="compositionally biased region" description="Polar residues" evidence="9">
    <location>
        <begin position="1"/>
        <end position="13"/>
    </location>
</feature>
<proteinExistence type="inferred from homology"/>
<evidence type="ECO:0000256" key="8">
    <source>
        <dbReference type="PIRNR" id="PIRNR000232"/>
    </source>
</evidence>
<name>A0ABV7ZWT3_9GAMM</name>
<evidence type="ECO:0000256" key="1">
    <source>
        <dbReference type="ARBA" id="ARBA00001917"/>
    </source>
</evidence>
<evidence type="ECO:0000256" key="3">
    <source>
        <dbReference type="ARBA" id="ARBA00022630"/>
    </source>
</evidence>
<dbReference type="Proteomes" id="UP001595617">
    <property type="component" value="Unassembled WGS sequence"/>
</dbReference>
<feature type="region of interest" description="Disordered" evidence="9">
    <location>
        <begin position="1"/>
        <end position="23"/>
    </location>
</feature>
<evidence type="ECO:0000256" key="7">
    <source>
        <dbReference type="ARBA" id="ARBA00023027"/>
    </source>
</evidence>
<keyword evidence="3 8" id="KW-0285">Flavoprotein</keyword>